<comment type="caution">
    <text evidence="8">The sequence shown here is derived from an EMBL/GenBank/DDBJ whole genome shotgun (WGS) entry which is preliminary data.</text>
</comment>
<dbReference type="EC" id="5.4.4.2" evidence="3"/>
<protein>
    <recommendedName>
        <fullName evidence="3">isochorismate synthase</fullName>
        <ecNumber evidence="3">5.4.4.2</ecNumber>
    </recommendedName>
    <alternativeName>
        <fullName evidence="5">Isochorismate mutase</fullName>
    </alternativeName>
</protein>
<dbReference type="Gene3D" id="3.60.120.10">
    <property type="entry name" value="Anthranilate synthase"/>
    <property type="match status" value="1"/>
</dbReference>
<keyword evidence="4" id="KW-0413">Isomerase</keyword>
<dbReference type="InterPro" id="IPR004561">
    <property type="entry name" value="IsoChor_synthase"/>
</dbReference>
<name>A0A268AFS4_9BACI</name>
<dbReference type="SUPFAM" id="SSF56322">
    <property type="entry name" value="ADC synthase"/>
    <property type="match status" value="1"/>
</dbReference>
<dbReference type="InterPro" id="IPR005801">
    <property type="entry name" value="ADC_synthase"/>
</dbReference>
<evidence type="ECO:0000313" key="9">
    <source>
        <dbReference type="Proteomes" id="UP000216013"/>
    </source>
</evidence>
<evidence type="ECO:0000256" key="2">
    <source>
        <dbReference type="ARBA" id="ARBA00005297"/>
    </source>
</evidence>
<dbReference type="GO" id="GO:0008909">
    <property type="term" value="F:isochorismate synthase activity"/>
    <property type="evidence" value="ECO:0007669"/>
    <property type="project" value="UniProtKB-EC"/>
</dbReference>
<comment type="catalytic activity">
    <reaction evidence="1">
        <text>chorismate = isochorismate</text>
        <dbReference type="Rhea" id="RHEA:18985"/>
        <dbReference type="ChEBI" id="CHEBI:29748"/>
        <dbReference type="ChEBI" id="CHEBI:29780"/>
        <dbReference type="EC" id="5.4.4.2"/>
    </reaction>
</comment>
<sequence>MWRSENMIQQYKTDFESFLRKAADKQKQQILVSWTEKVGAIDPLRFFANGSSLEGNRHFWYSQKDDLYLVGAGPAILDMRTADEWEHVIESAVVHNLSSRAGTGPVAFSGMNFQQERERELWQDFPDTQYRIPAFTLTKTEKEYYVTINQLVDGSNIESQITSIFGQLEQLFAEKNLPSLQTELISKEELELQAWKRLVKEATDTIKSTELDKVVLARAMKLEFEERLHAAGVLRNLLDTQKDSFIFAVENGSSCFLGATPERLVRVESGILHTSCVAGTAPRGKNETDDQIIGDALLQDSKNREEHQYVVKMITDVISKYSKDLLLPDGPQLLKLRQLQHLHTPVSATLLPGASLQQIVQELHPTPALGGLPKQEALDFIEQKEPLERGWYGAPVGWMDSYRNGDTAVAIRSGLLDGKQAVLFAGCGVVKDSDPDMEFEETAIKFRPMLEALEVSE</sequence>
<evidence type="ECO:0000259" key="7">
    <source>
        <dbReference type="Pfam" id="PF00425"/>
    </source>
</evidence>
<reference evidence="8 9" key="1">
    <citation type="submission" date="2017-07" db="EMBL/GenBank/DDBJ databases">
        <title>Isolation and whole genome analysis of endospore-forming bacteria from heroin.</title>
        <authorList>
            <person name="Kalinowski J."/>
            <person name="Ahrens B."/>
            <person name="Al-Dilaimi A."/>
            <person name="Winkler A."/>
            <person name="Wibberg D."/>
            <person name="Schleenbecker U."/>
            <person name="Ruckert C."/>
            <person name="Wolfel R."/>
            <person name="Grass G."/>
        </authorList>
    </citation>
    <scope>NUCLEOTIDE SEQUENCE [LARGE SCALE GENOMIC DNA]</scope>
    <source>
        <strain evidence="8 9">7528</strain>
    </source>
</reference>
<proteinExistence type="inferred from homology"/>
<evidence type="ECO:0000313" key="8">
    <source>
        <dbReference type="EMBL" id="PAD22962.1"/>
    </source>
</evidence>
<keyword evidence="6" id="KW-0175">Coiled coil</keyword>
<dbReference type="GO" id="GO:0009697">
    <property type="term" value="P:salicylic acid biosynthetic process"/>
    <property type="evidence" value="ECO:0007669"/>
    <property type="project" value="TreeGrafter"/>
</dbReference>
<organism evidence="8 9">
    <name type="scientific">Terribacillus saccharophilus</name>
    <dbReference type="NCBI Taxonomy" id="361277"/>
    <lineage>
        <taxon>Bacteria</taxon>
        <taxon>Bacillati</taxon>
        <taxon>Bacillota</taxon>
        <taxon>Bacilli</taxon>
        <taxon>Bacillales</taxon>
        <taxon>Bacillaceae</taxon>
        <taxon>Terribacillus</taxon>
    </lineage>
</organism>
<evidence type="ECO:0000256" key="4">
    <source>
        <dbReference type="ARBA" id="ARBA00023235"/>
    </source>
</evidence>
<evidence type="ECO:0000256" key="3">
    <source>
        <dbReference type="ARBA" id="ARBA00012824"/>
    </source>
</evidence>
<dbReference type="PANTHER" id="PTHR42839">
    <property type="entry name" value="ISOCHORISMATE SYNTHASE ENTC"/>
    <property type="match status" value="1"/>
</dbReference>
<evidence type="ECO:0000256" key="5">
    <source>
        <dbReference type="ARBA" id="ARBA00041564"/>
    </source>
</evidence>
<dbReference type="AlphaFoldDB" id="A0A268AFS4"/>
<dbReference type="PANTHER" id="PTHR42839:SF1">
    <property type="entry name" value="ISOCHORISMATE SYNTHASE MENF"/>
    <property type="match status" value="1"/>
</dbReference>
<dbReference type="NCBIfam" id="TIGR00543">
    <property type="entry name" value="isochor_syn"/>
    <property type="match status" value="1"/>
</dbReference>
<accession>A0A268AFS4</accession>
<comment type="similarity">
    <text evidence="2">Belongs to the isochorismate synthase family.</text>
</comment>
<feature type="domain" description="Chorismate-utilising enzyme C-terminal" evidence="7">
    <location>
        <begin position="193"/>
        <end position="445"/>
    </location>
</feature>
<evidence type="ECO:0000256" key="1">
    <source>
        <dbReference type="ARBA" id="ARBA00000799"/>
    </source>
</evidence>
<feature type="coiled-coil region" evidence="6">
    <location>
        <begin position="185"/>
        <end position="212"/>
    </location>
</feature>
<evidence type="ECO:0000256" key="6">
    <source>
        <dbReference type="SAM" id="Coils"/>
    </source>
</evidence>
<dbReference type="InterPro" id="IPR015890">
    <property type="entry name" value="Chorismate_C"/>
</dbReference>
<dbReference type="EMBL" id="NPBV01000002">
    <property type="protein sequence ID" value="PAD22962.1"/>
    <property type="molecule type" value="Genomic_DNA"/>
</dbReference>
<dbReference type="Pfam" id="PF00425">
    <property type="entry name" value="Chorismate_bind"/>
    <property type="match status" value="1"/>
</dbReference>
<dbReference type="Proteomes" id="UP000216013">
    <property type="component" value="Unassembled WGS sequence"/>
</dbReference>
<gene>
    <name evidence="8" type="ORF">CHH64_04470</name>
</gene>